<organism evidence="1 2">
    <name type="scientific">Elysia crispata</name>
    <name type="common">lettuce slug</name>
    <dbReference type="NCBI Taxonomy" id="231223"/>
    <lineage>
        <taxon>Eukaryota</taxon>
        <taxon>Metazoa</taxon>
        <taxon>Spiralia</taxon>
        <taxon>Lophotrochozoa</taxon>
        <taxon>Mollusca</taxon>
        <taxon>Gastropoda</taxon>
        <taxon>Heterobranchia</taxon>
        <taxon>Euthyneura</taxon>
        <taxon>Panpulmonata</taxon>
        <taxon>Sacoglossa</taxon>
        <taxon>Placobranchoidea</taxon>
        <taxon>Plakobranchidae</taxon>
        <taxon>Elysia</taxon>
    </lineage>
</organism>
<comment type="caution">
    <text evidence="1">The sequence shown here is derived from an EMBL/GenBank/DDBJ whole genome shotgun (WGS) entry which is preliminary data.</text>
</comment>
<protein>
    <submittedName>
        <fullName evidence="1">Uncharacterized protein</fullName>
    </submittedName>
</protein>
<dbReference type="EMBL" id="JAWDGP010006221">
    <property type="protein sequence ID" value="KAK3745458.1"/>
    <property type="molecule type" value="Genomic_DNA"/>
</dbReference>
<accession>A0AAE0YHF7</accession>
<dbReference type="Proteomes" id="UP001283361">
    <property type="component" value="Unassembled WGS sequence"/>
</dbReference>
<evidence type="ECO:0000313" key="1">
    <source>
        <dbReference type="EMBL" id="KAK3745458.1"/>
    </source>
</evidence>
<keyword evidence="2" id="KW-1185">Reference proteome</keyword>
<sequence>MAANSEFEKDLSNNIHSKTGEHIYINLESETVIEVRALSRKGSMPLGIFWVHVFQHPNNYPVYSYPYKTLYSGGREHELQLRVDGVTVTINLASGQLYIKGSHVLDWFVQRVPLLLQGYSSPHGKCGPRAIQPLFTSEEIKILASEREKRYKQYLEKWPPSVLESSGMEVMSAGEADPSHEPVDADSCLNGQDLEMYSPNADLLTGEETKELLTRLESGQSIPGVSLYRLWRSTLDLWFSDSQSRVFLVTPYIDSGRLIDLCELFLRHKLTACLDTLVVPLSSIHGKFAVVRREAIRRFPVQEQVLLEYKILGKVIFPVVDILNSFLAVVKDGKAHVLHSNADFNAACFVTTSVTAVHYSHMEEELFMKNYIDPILV</sequence>
<dbReference type="AlphaFoldDB" id="A0AAE0YHF7"/>
<name>A0AAE0YHF7_9GAST</name>
<reference evidence="1" key="1">
    <citation type="journal article" date="2023" name="G3 (Bethesda)">
        <title>A reference genome for the long-term kleptoplast-retaining sea slug Elysia crispata morphotype clarki.</title>
        <authorList>
            <person name="Eastman K.E."/>
            <person name="Pendleton A.L."/>
            <person name="Shaikh M.A."/>
            <person name="Suttiyut T."/>
            <person name="Ogas R."/>
            <person name="Tomko P."/>
            <person name="Gavelis G."/>
            <person name="Widhalm J.R."/>
            <person name="Wisecaver J.H."/>
        </authorList>
    </citation>
    <scope>NUCLEOTIDE SEQUENCE</scope>
    <source>
        <strain evidence="1">ECLA1</strain>
    </source>
</reference>
<evidence type="ECO:0000313" key="2">
    <source>
        <dbReference type="Proteomes" id="UP001283361"/>
    </source>
</evidence>
<gene>
    <name evidence="1" type="ORF">RRG08_046116</name>
</gene>
<proteinExistence type="predicted"/>